<protein>
    <submittedName>
        <fullName evidence="3">SDR family oxidoreductase</fullName>
    </submittedName>
</protein>
<accession>A0A6B1DUP2</accession>
<dbReference type="InterPro" id="IPR002347">
    <property type="entry name" value="SDR_fam"/>
</dbReference>
<organism evidence="3">
    <name type="scientific">Caldilineaceae bacterium SB0662_bin_9</name>
    <dbReference type="NCBI Taxonomy" id="2605258"/>
    <lineage>
        <taxon>Bacteria</taxon>
        <taxon>Bacillati</taxon>
        <taxon>Chloroflexota</taxon>
        <taxon>Caldilineae</taxon>
        <taxon>Caldilineales</taxon>
        <taxon>Caldilineaceae</taxon>
    </lineage>
</organism>
<evidence type="ECO:0000256" key="2">
    <source>
        <dbReference type="ARBA" id="ARBA00023002"/>
    </source>
</evidence>
<proteinExistence type="inferred from homology"/>
<dbReference type="PANTHER" id="PTHR43477">
    <property type="entry name" value="DIHYDROANTICAPSIN 7-DEHYDROGENASE"/>
    <property type="match status" value="1"/>
</dbReference>
<dbReference type="AlphaFoldDB" id="A0A6B1DUP2"/>
<gene>
    <name evidence="3" type="ORF">F4Y08_07110</name>
</gene>
<dbReference type="Gene3D" id="3.40.50.720">
    <property type="entry name" value="NAD(P)-binding Rossmann-like Domain"/>
    <property type="match status" value="1"/>
</dbReference>
<dbReference type="PRINTS" id="PR00080">
    <property type="entry name" value="SDRFAMILY"/>
</dbReference>
<dbReference type="EMBL" id="VXPY01000048">
    <property type="protein sequence ID" value="MYD90094.1"/>
    <property type="molecule type" value="Genomic_DNA"/>
</dbReference>
<evidence type="ECO:0000256" key="1">
    <source>
        <dbReference type="ARBA" id="ARBA00006484"/>
    </source>
</evidence>
<name>A0A6B1DUP2_9CHLR</name>
<dbReference type="PRINTS" id="PR00081">
    <property type="entry name" value="GDHRDH"/>
</dbReference>
<evidence type="ECO:0000313" key="3">
    <source>
        <dbReference type="EMBL" id="MYD90094.1"/>
    </source>
</evidence>
<dbReference type="SUPFAM" id="SSF51735">
    <property type="entry name" value="NAD(P)-binding Rossmann-fold domains"/>
    <property type="match status" value="1"/>
</dbReference>
<dbReference type="GO" id="GO:0016491">
    <property type="term" value="F:oxidoreductase activity"/>
    <property type="evidence" value="ECO:0007669"/>
    <property type="project" value="UniProtKB-KW"/>
</dbReference>
<dbReference type="PANTHER" id="PTHR43477:SF1">
    <property type="entry name" value="DIHYDROANTICAPSIN 7-DEHYDROGENASE"/>
    <property type="match status" value="1"/>
</dbReference>
<dbReference type="CDD" id="cd05233">
    <property type="entry name" value="SDR_c"/>
    <property type="match status" value="1"/>
</dbReference>
<keyword evidence="2" id="KW-0560">Oxidoreductase</keyword>
<dbReference type="InterPro" id="IPR051122">
    <property type="entry name" value="SDR_DHRS6-like"/>
</dbReference>
<dbReference type="InterPro" id="IPR036291">
    <property type="entry name" value="NAD(P)-bd_dom_sf"/>
</dbReference>
<sequence length="273" mass="28955">MTNNGRLAGQTAWVTGAASGMGAAVARLFVEEGAAVAAVDIQAEPGARVATQITEAGGTAEFHNCDVTDSNAVKASLDKAAASLGPPSIIVNCAGIVHVAKLDEYPESDWDQLMGVNLKSVYLSVRHSMQYLRQHNRSYMVNIASVGSFIAQGDTPAYIASKYAVLGLSNNIAVDYARDGLRCNCVCPGITDTPMLRYHLSTTPDPEETLAMRLKRVPTGVVITPEQIARAVLYLSCEDSAGITGTSLVVDGGYIAPAEWETDITRFMDIPEA</sequence>
<comment type="caution">
    <text evidence="3">The sequence shown here is derived from an EMBL/GenBank/DDBJ whole genome shotgun (WGS) entry which is preliminary data.</text>
</comment>
<comment type="similarity">
    <text evidence="1">Belongs to the short-chain dehydrogenases/reductases (SDR) family.</text>
</comment>
<dbReference type="Pfam" id="PF13561">
    <property type="entry name" value="adh_short_C2"/>
    <property type="match status" value="1"/>
</dbReference>
<reference evidence="3" key="1">
    <citation type="submission" date="2019-09" db="EMBL/GenBank/DDBJ databases">
        <title>Characterisation of the sponge microbiome using genome-centric metagenomics.</title>
        <authorList>
            <person name="Engelberts J.P."/>
            <person name="Robbins S.J."/>
            <person name="De Goeij J.M."/>
            <person name="Aranda M."/>
            <person name="Bell S.C."/>
            <person name="Webster N.S."/>
        </authorList>
    </citation>
    <scope>NUCLEOTIDE SEQUENCE</scope>
    <source>
        <strain evidence="3">SB0662_bin_9</strain>
    </source>
</reference>
<dbReference type="FunFam" id="3.40.50.720:FF:000084">
    <property type="entry name" value="Short-chain dehydrogenase reductase"/>
    <property type="match status" value="1"/>
</dbReference>